<dbReference type="VEuPathDB" id="PiroplasmaDB:BEWA_045710"/>
<accession>L1L9L0</accession>
<comment type="caution">
    <text evidence="1">The sequence shown here is derived from an EMBL/GenBank/DDBJ whole genome shotgun (WGS) entry which is preliminary data.</text>
</comment>
<gene>
    <name evidence="1" type="ORF">BEWA_045710</name>
</gene>
<reference evidence="1 2" key="1">
    <citation type="journal article" date="2012" name="BMC Genomics">
        <title>Comparative genomic analysis and phylogenetic position of Theileria equi.</title>
        <authorList>
            <person name="Kappmeyer L.S."/>
            <person name="Thiagarajan M."/>
            <person name="Herndon D.R."/>
            <person name="Ramsay J.D."/>
            <person name="Caler E."/>
            <person name="Djikeng A."/>
            <person name="Gillespie J.J."/>
            <person name="Lau A.O."/>
            <person name="Roalson E.H."/>
            <person name="Silva J.C."/>
            <person name="Silva M.G."/>
            <person name="Suarez C.E."/>
            <person name="Ueti M.W."/>
            <person name="Nene V.M."/>
            <person name="Mealey R.H."/>
            <person name="Knowles D.P."/>
            <person name="Brayton K.A."/>
        </authorList>
    </citation>
    <scope>NUCLEOTIDE SEQUENCE [LARGE SCALE GENOMIC DNA]</scope>
    <source>
        <strain evidence="1 2">WA</strain>
    </source>
</reference>
<name>L1L9L0_THEEQ</name>
<sequence>MDVTLDLSKPDQPSVHRKNMQEWDGVSYVLYYPIYGSTVVQLNYADQILWRKRRPEEKLMNFNFYYLYGRPTVGFIQIYDGTKYTTYKLKMNQTGWILISCQLYERLLENTKRNREIDIDEPINENVFRVQQYSPFGIPAVICTPISDYILKAVKVGEHSLWEAKMEAERCEHLVIHGPRNEPKLVHIFITLDNLQRIIYFAKDGDRWMRVTKHTFYNRLWSIKTEPMPACGRTPSSGGSWDHSYSAKAI</sequence>
<dbReference type="RefSeq" id="XP_004831559.1">
    <property type="nucleotide sequence ID" value="XM_004831502.1"/>
</dbReference>
<dbReference type="AlphaFoldDB" id="L1L9L0"/>
<dbReference type="Proteomes" id="UP000031512">
    <property type="component" value="Unassembled WGS sequence"/>
</dbReference>
<proteinExistence type="predicted"/>
<evidence type="ECO:0000313" key="2">
    <source>
        <dbReference type="Proteomes" id="UP000031512"/>
    </source>
</evidence>
<protein>
    <submittedName>
        <fullName evidence="1">Uncharacterized protein</fullName>
    </submittedName>
</protein>
<dbReference type="KEGG" id="beq:BEWA_045710"/>
<dbReference type="GeneID" id="15805197"/>
<organism evidence="1 2">
    <name type="scientific">Theileria equi strain WA</name>
    <dbReference type="NCBI Taxonomy" id="1537102"/>
    <lineage>
        <taxon>Eukaryota</taxon>
        <taxon>Sar</taxon>
        <taxon>Alveolata</taxon>
        <taxon>Apicomplexa</taxon>
        <taxon>Aconoidasida</taxon>
        <taxon>Piroplasmida</taxon>
        <taxon>Theileriidae</taxon>
        <taxon>Theileria</taxon>
    </lineage>
</organism>
<dbReference type="InterPro" id="IPR007480">
    <property type="entry name" value="DUF529"/>
</dbReference>
<dbReference type="OrthoDB" id="361998at2759"/>
<keyword evidence="2" id="KW-1185">Reference proteome</keyword>
<dbReference type="Pfam" id="PF04385">
    <property type="entry name" value="FAINT"/>
    <property type="match status" value="2"/>
</dbReference>
<dbReference type="eggNOG" id="ENOG502QWWP">
    <property type="taxonomic scope" value="Eukaryota"/>
</dbReference>
<dbReference type="EMBL" id="ACOU01000007">
    <property type="protein sequence ID" value="EKX72107.1"/>
    <property type="molecule type" value="Genomic_DNA"/>
</dbReference>
<evidence type="ECO:0000313" key="1">
    <source>
        <dbReference type="EMBL" id="EKX72107.1"/>
    </source>
</evidence>